<dbReference type="AlphaFoldDB" id="A0A2I2EY72"/>
<feature type="signal peptide" evidence="6">
    <location>
        <begin position="1"/>
        <end position="18"/>
    </location>
</feature>
<dbReference type="EMBL" id="KZ559213">
    <property type="protein sequence ID" value="PLB33325.1"/>
    <property type="molecule type" value="Genomic_DNA"/>
</dbReference>
<feature type="transmembrane region" description="Helical" evidence="5">
    <location>
        <begin position="328"/>
        <end position="356"/>
    </location>
</feature>
<evidence type="ECO:0000256" key="4">
    <source>
        <dbReference type="ARBA" id="ARBA00023136"/>
    </source>
</evidence>
<comment type="subcellular location">
    <subcellularLocation>
        <location evidence="1">Membrane</location>
        <topology evidence="1">Multi-pass membrane protein</topology>
    </subcellularLocation>
</comment>
<dbReference type="STRING" id="41067.A0A2I2EY72"/>
<proteinExistence type="predicted"/>
<gene>
    <name evidence="8" type="ORF">BDW47DRAFT_130055</name>
</gene>
<dbReference type="Proteomes" id="UP000234585">
    <property type="component" value="Unassembled WGS sequence"/>
</dbReference>
<name>A0A2I2EY72_ASPCN</name>
<feature type="chain" id="PRO_5014183953" description="Wax synthase domain-containing protein" evidence="6">
    <location>
        <begin position="19"/>
        <end position="397"/>
    </location>
</feature>
<sequence length="397" mass="43974">MSTSWSLPFAFMLPTLHAAILLSTTKRTSPRRLTYLPTLAGAIYWRVYQLPQTTIHPFAKCATAVLLLVNGLHSINLLFLIDSVPASPHFLPAVNLLLNLRGIGTPWQARHLPHWPAVFAHRPPSRPAFLARQSAIFVWQYLAVDLILTQSGRGVDPTAPYDLKWLFLDPSSTRWVPRLLSALWTPLILLRLVIDGPYRFFSVVFVAARVVPPEQFPPLYGSIWDAWCLRNVWGKYWHQLFQLPLRIPITTLVTSSRLIAITLIFLLSGLIHHFASPAIDTPSTCSSAAVSYFLGFAIAVILENVFPRILSRLSLPRIITSIIPPKQAIHAIGFLWVGAWLAALSPLYIADVATFFATHRMGLPGDVVGLLGGPSWLVVALLGGWGVGLVVVFGVEV</sequence>
<keyword evidence="6" id="KW-0732">Signal</keyword>
<evidence type="ECO:0000256" key="6">
    <source>
        <dbReference type="SAM" id="SignalP"/>
    </source>
</evidence>
<evidence type="ECO:0000256" key="2">
    <source>
        <dbReference type="ARBA" id="ARBA00022692"/>
    </source>
</evidence>
<evidence type="ECO:0000313" key="8">
    <source>
        <dbReference type="EMBL" id="PLB33325.1"/>
    </source>
</evidence>
<evidence type="ECO:0000256" key="5">
    <source>
        <dbReference type="SAM" id="Phobius"/>
    </source>
</evidence>
<feature type="transmembrane region" description="Helical" evidence="5">
    <location>
        <begin position="376"/>
        <end position="395"/>
    </location>
</feature>
<feature type="transmembrane region" description="Helical" evidence="5">
    <location>
        <begin position="258"/>
        <end position="275"/>
    </location>
</feature>
<evidence type="ECO:0000313" key="9">
    <source>
        <dbReference type="Proteomes" id="UP000234585"/>
    </source>
</evidence>
<dbReference type="InterPro" id="IPR032805">
    <property type="entry name" value="Wax_synthase_dom"/>
</dbReference>
<dbReference type="OrthoDB" id="1077582at2759"/>
<evidence type="ECO:0000256" key="1">
    <source>
        <dbReference type="ARBA" id="ARBA00004141"/>
    </source>
</evidence>
<organism evidence="8 9">
    <name type="scientific">Aspergillus candidus</name>
    <dbReference type="NCBI Taxonomy" id="41067"/>
    <lineage>
        <taxon>Eukaryota</taxon>
        <taxon>Fungi</taxon>
        <taxon>Dikarya</taxon>
        <taxon>Ascomycota</taxon>
        <taxon>Pezizomycotina</taxon>
        <taxon>Eurotiomycetes</taxon>
        <taxon>Eurotiomycetidae</taxon>
        <taxon>Eurotiales</taxon>
        <taxon>Aspergillaceae</taxon>
        <taxon>Aspergillus</taxon>
        <taxon>Aspergillus subgen. Circumdati</taxon>
    </lineage>
</organism>
<keyword evidence="3 5" id="KW-1133">Transmembrane helix</keyword>
<keyword evidence="9" id="KW-1185">Reference proteome</keyword>
<feature type="transmembrane region" description="Helical" evidence="5">
    <location>
        <begin position="287"/>
        <end position="307"/>
    </location>
</feature>
<dbReference type="GeneID" id="36524216"/>
<evidence type="ECO:0000259" key="7">
    <source>
        <dbReference type="Pfam" id="PF13813"/>
    </source>
</evidence>
<reference evidence="8 9" key="1">
    <citation type="submission" date="2017-12" db="EMBL/GenBank/DDBJ databases">
        <authorList>
            <consortium name="DOE Joint Genome Institute"/>
            <person name="Haridas S."/>
            <person name="Kjaerbolling I."/>
            <person name="Vesth T.C."/>
            <person name="Frisvad J.C."/>
            <person name="Nybo J.L."/>
            <person name="Theobald S."/>
            <person name="Kuo A."/>
            <person name="Bowyer P."/>
            <person name="Matsuda Y."/>
            <person name="Mondo S."/>
            <person name="Lyhne E.K."/>
            <person name="Kogle M.E."/>
            <person name="Clum A."/>
            <person name="Lipzen A."/>
            <person name="Salamov A."/>
            <person name="Ngan C.Y."/>
            <person name="Daum C."/>
            <person name="Chiniquy J."/>
            <person name="Barry K."/>
            <person name="LaButti K."/>
            <person name="Simmons B.A."/>
            <person name="Magnuson J.K."/>
            <person name="Mortensen U.H."/>
            <person name="Larsen T.O."/>
            <person name="Grigoriev I.V."/>
            <person name="Baker S.E."/>
            <person name="Andersen M.R."/>
            <person name="Nordberg H.P."/>
            <person name="Cantor M.N."/>
            <person name="Hua S.X."/>
        </authorList>
    </citation>
    <scope>NUCLEOTIDE SEQUENCE [LARGE SCALE GENOMIC DNA]</scope>
    <source>
        <strain evidence="8 9">CBS 102.13</strain>
    </source>
</reference>
<accession>A0A2I2EY72</accession>
<keyword evidence="2 5" id="KW-0812">Transmembrane</keyword>
<feature type="domain" description="Wax synthase" evidence="7">
    <location>
        <begin position="217"/>
        <end position="282"/>
    </location>
</feature>
<dbReference type="RefSeq" id="XP_024667337.1">
    <property type="nucleotide sequence ID" value="XM_024817056.1"/>
</dbReference>
<evidence type="ECO:0000256" key="3">
    <source>
        <dbReference type="ARBA" id="ARBA00022989"/>
    </source>
</evidence>
<dbReference type="Pfam" id="PF13813">
    <property type="entry name" value="MBOAT_2"/>
    <property type="match status" value="1"/>
</dbReference>
<keyword evidence="4 5" id="KW-0472">Membrane</keyword>
<protein>
    <recommendedName>
        <fullName evidence="7">Wax synthase domain-containing protein</fullName>
    </recommendedName>
</protein>
<dbReference type="GO" id="GO:0016020">
    <property type="term" value="C:membrane"/>
    <property type="evidence" value="ECO:0007669"/>
    <property type="project" value="UniProtKB-SubCell"/>
</dbReference>